<name>A0A4Q9MJV3_9APHY</name>
<dbReference type="EMBL" id="ML143447">
    <property type="protein sequence ID" value="TBU26331.1"/>
    <property type="molecule type" value="Genomic_DNA"/>
</dbReference>
<dbReference type="AlphaFoldDB" id="A0A4Q9MJV3"/>
<sequence>MVNPSTTAGYIADQHSMIPHNNRQTSSPILVCFSSRREPSRFPSSSQAPRRWTTCQLFSDTEYHIHSETLSNVPAAAFPPHQTSLWSPQDLRACKPDVLLRGYISPTLDTQSTSFPSSFVCFALGMRHCRRNKCLIPPPALVCGEFSWFPPSDKQHILPTRVRMSRTYRDGT</sequence>
<dbReference type="Proteomes" id="UP000292957">
    <property type="component" value="Unassembled WGS sequence"/>
</dbReference>
<proteinExistence type="predicted"/>
<gene>
    <name evidence="1" type="ORF">BD311DRAFT_762696</name>
</gene>
<organism evidence="1">
    <name type="scientific">Dichomitus squalens</name>
    <dbReference type="NCBI Taxonomy" id="114155"/>
    <lineage>
        <taxon>Eukaryota</taxon>
        <taxon>Fungi</taxon>
        <taxon>Dikarya</taxon>
        <taxon>Basidiomycota</taxon>
        <taxon>Agaricomycotina</taxon>
        <taxon>Agaricomycetes</taxon>
        <taxon>Polyporales</taxon>
        <taxon>Polyporaceae</taxon>
        <taxon>Dichomitus</taxon>
    </lineage>
</organism>
<evidence type="ECO:0000313" key="1">
    <source>
        <dbReference type="EMBL" id="TBU26331.1"/>
    </source>
</evidence>
<reference evidence="1" key="1">
    <citation type="submission" date="2019-01" db="EMBL/GenBank/DDBJ databases">
        <title>Draft genome sequences of three monokaryotic isolates of the white-rot basidiomycete fungus Dichomitus squalens.</title>
        <authorList>
            <consortium name="DOE Joint Genome Institute"/>
            <person name="Lopez S.C."/>
            <person name="Andreopoulos B."/>
            <person name="Pangilinan J."/>
            <person name="Lipzen A."/>
            <person name="Riley R."/>
            <person name="Ahrendt S."/>
            <person name="Ng V."/>
            <person name="Barry K."/>
            <person name="Daum C."/>
            <person name="Grigoriev I.V."/>
            <person name="Hilden K.S."/>
            <person name="Makela M.R."/>
            <person name="de Vries R.P."/>
        </authorList>
    </citation>
    <scope>NUCLEOTIDE SEQUENCE [LARGE SCALE GENOMIC DNA]</scope>
    <source>
        <strain evidence="1">OM18370.1</strain>
    </source>
</reference>
<protein>
    <submittedName>
        <fullName evidence="1">Uncharacterized protein</fullName>
    </submittedName>
</protein>
<accession>A0A4Q9MJV3</accession>